<feature type="site" description="May be catalytically important" evidence="2">
    <location>
        <position position="159"/>
    </location>
</feature>
<dbReference type="InterPro" id="IPR003801">
    <property type="entry name" value="GTP_cyclohydrolase_FolE2/MptA"/>
</dbReference>
<dbReference type="EMBL" id="UGNC01000003">
    <property type="protein sequence ID" value="STW38588.1"/>
    <property type="molecule type" value="Genomic_DNA"/>
</dbReference>
<keyword evidence="1 2" id="KW-0378">Hydrolase</keyword>
<name>A0A060VS85_KLEPN</name>
<proteinExistence type="inferred from homology"/>
<comment type="function">
    <text evidence="2">Converts GTP to 7,8-dihydroneopterin triphosphate.</text>
</comment>
<evidence type="ECO:0000256" key="2">
    <source>
        <dbReference type="HAMAP-Rule" id="MF_01527"/>
    </source>
</evidence>
<evidence type="ECO:0000256" key="1">
    <source>
        <dbReference type="ARBA" id="ARBA00022801"/>
    </source>
</evidence>
<dbReference type="Proteomes" id="UP000255167">
    <property type="component" value="Unassembled WGS sequence"/>
</dbReference>
<evidence type="ECO:0000313" key="4">
    <source>
        <dbReference type="Proteomes" id="UP000255167"/>
    </source>
</evidence>
<comment type="similarity">
    <text evidence="2">Belongs to the GTP cyclohydrolase IV family.</text>
</comment>
<evidence type="ECO:0000313" key="3">
    <source>
        <dbReference type="EMBL" id="STW38588.1"/>
    </source>
</evidence>
<dbReference type="Pfam" id="PF02649">
    <property type="entry name" value="GCHY-1"/>
    <property type="match status" value="1"/>
</dbReference>
<comment type="catalytic activity">
    <reaction evidence="2">
        <text>GTP + H2O = 7,8-dihydroneopterin 3'-triphosphate + formate + H(+)</text>
        <dbReference type="Rhea" id="RHEA:17473"/>
        <dbReference type="ChEBI" id="CHEBI:15377"/>
        <dbReference type="ChEBI" id="CHEBI:15378"/>
        <dbReference type="ChEBI" id="CHEBI:15740"/>
        <dbReference type="ChEBI" id="CHEBI:37565"/>
        <dbReference type="ChEBI" id="CHEBI:58462"/>
        <dbReference type="EC" id="3.5.4.16"/>
    </reaction>
</comment>
<dbReference type="HAMAP" id="MF_01527_B">
    <property type="entry name" value="GTP_cyclohydrol_B"/>
    <property type="match status" value="1"/>
</dbReference>
<dbReference type="UniPathway" id="UPA00848">
    <property type="reaction ID" value="UER00151"/>
</dbReference>
<organism evidence="3 4">
    <name type="scientific">Klebsiella pneumoniae</name>
    <dbReference type="NCBI Taxonomy" id="573"/>
    <lineage>
        <taxon>Bacteria</taxon>
        <taxon>Pseudomonadati</taxon>
        <taxon>Pseudomonadota</taxon>
        <taxon>Gammaproteobacteria</taxon>
        <taxon>Enterobacterales</taxon>
        <taxon>Enterobacteriaceae</taxon>
        <taxon>Klebsiella/Raoultella group</taxon>
        <taxon>Klebsiella</taxon>
        <taxon>Klebsiella pneumoniae complex</taxon>
    </lineage>
</organism>
<comment type="pathway">
    <text evidence="2">Cofactor biosynthesis; 7,8-dihydroneopterin triphosphate biosynthesis; 7,8-dihydroneopterin triphosphate from GTP: step 1/1.</text>
</comment>
<protein>
    <recommendedName>
        <fullName evidence="2">GTP cyclohydrolase FolE2</fullName>
        <ecNumber evidence="2">3.5.4.16</ecNumber>
    </recommendedName>
</protein>
<dbReference type="AlphaFoldDB" id="A0A060VS85"/>
<dbReference type="GO" id="GO:0003934">
    <property type="term" value="F:GTP cyclohydrolase I activity"/>
    <property type="evidence" value="ECO:0007669"/>
    <property type="project" value="UniProtKB-UniRule"/>
</dbReference>
<sequence length="314" mass="34432">MSMAAKQTLCPGMLPDIQSTKGDGEGESLSWVGMEQIDLPVDIAGRPVSAKVNAGINLLSSPEAEKGIHMSRLYLLLDELTQGEITPALLQHVLKAFLVSHQGRSDEASIEISGELLLSRKSLNSNHSGWKAYPLTLSAELRQSFTVTLKVGIPYSSTCPASAALSRHVAGLQFSKDFGNRIDRLPAAEIADWLVEKGMPATPHSQRSWAWVNIRLNPEAKSLPVLELIDYAEVALGTAVQTVVKRSDEQAFALANGQNLMFCEDAARRLNNVFRCAPFCEAFDIRVEHQESLHPHNAVARIHWKGSKNVHRVP</sequence>
<dbReference type="InterPro" id="IPR022838">
    <property type="entry name" value="GTP_cyclohydrolase_FolE2"/>
</dbReference>
<dbReference type="Gene3D" id="3.10.270.10">
    <property type="entry name" value="Urate Oxidase"/>
    <property type="match status" value="1"/>
</dbReference>
<gene>
    <name evidence="3" type="primary">folE2_1</name>
    <name evidence="2" type="synonym">folE2</name>
    <name evidence="3" type="ORF">NCTC9617_00101</name>
</gene>
<dbReference type="PANTHER" id="PTHR36445:SF1">
    <property type="entry name" value="GTP CYCLOHYDROLASE MPTA"/>
    <property type="match status" value="1"/>
</dbReference>
<dbReference type="EC" id="3.5.4.16" evidence="2"/>
<dbReference type="PANTHER" id="PTHR36445">
    <property type="entry name" value="GTP CYCLOHYDROLASE MPTA"/>
    <property type="match status" value="1"/>
</dbReference>
<reference evidence="3 4" key="1">
    <citation type="submission" date="2018-06" db="EMBL/GenBank/DDBJ databases">
        <authorList>
            <consortium name="Pathogen Informatics"/>
            <person name="Doyle S."/>
        </authorList>
    </citation>
    <scope>NUCLEOTIDE SEQUENCE [LARGE SCALE GENOMIC DNA]</scope>
    <source>
        <strain evidence="3 4">NCTC9617</strain>
    </source>
</reference>
<accession>A0A060VS85</accession>
<dbReference type="RefSeq" id="WP_044246536.1">
    <property type="nucleotide sequence ID" value="NZ_CP045692.1"/>
</dbReference>
<dbReference type="NCBIfam" id="NF010200">
    <property type="entry name" value="PRK13674.1-1"/>
    <property type="match status" value="1"/>
</dbReference>
<dbReference type="GO" id="GO:0046654">
    <property type="term" value="P:tetrahydrofolate biosynthetic process"/>
    <property type="evidence" value="ECO:0007669"/>
    <property type="project" value="UniProtKB-UniRule"/>
</dbReference>